<evidence type="ECO:0000256" key="3">
    <source>
        <dbReference type="ARBA" id="ARBA00022692"/>
    </source>
</evidence>
<dbReference type="CDD" id="cd19063">
    <property type="entry name" value="LGIC_TM_5-HT3"/>
    <property type="match status" value="1"/>
</dbReference>
<evidence type="ECO:0000256" key="12">
    <source>
        <dbReference type="ARBA" id="ARBA00023257"/>
    </source>
</evidence>
<evidence type="ECO:0000259" key="22">
    <source>
        <dbReference type="Pfam" id="PF02931"/>
    </source>
</evidence>
<keyword evidence="6" id="KW-0770">Synapse</keyword>
<evidence type="ECO:0000256" key="21">
    <source>
        <dbReference type="SAM" id="SignalP"/>
    </source>
</evidence>
<evidence type="ECO:0000256" key="13">
    <source>
        <dbReference type="ARBA" id="ARBA00023286"/>
    </source>
</evidence>
<keyword evidence="1" id="KW-0813">Transport</keyword>
<evidence type="ECO:0000256" key="10">
    <source>
        <dbReference type="ARBA" id="ARBA00023170"/>
    </source>
</evidence>
<reference evidence="24 25" key="1">
    <citation type="submission" date="2024-04" db="EMBL/GenBank/DDBJ databases">
        <authorList>
            <person name="Waldvogel A.-M."/>
            <person name="Schoenle A."/>
        </authorList>
    </citation>
    <scope>NUCLEOTIDE SEQUENCE [LARGE SCALE GENOMIC DNA]</scope>
</reference>
<dbReference type="GO" id="GO:0004888">
    <property type="term" value="F:transmembrane signaling receptor activity"/>
    <property type="evidence" value="ECO:0007669"/>
    <property type="project" value="InterPro"/>
</dbReference>
<evidence type="ECO:0000256" key="11">
    <source>
        <dbReference type="ARBA" id="ARBA00023180"/>
    </source>
</evidence>
<keyword evidence="14" id="KW-0407">Ion channel</keyword>
<dbReference type="InterPro" id="IPR038050">
    <property type="entry name" value="Neuro_actylchol_rec"/>
</dbReference>
<dbReference type="AlphaFoldDB" id="A0AAV2LHD9"/>
<dbReference type="Gene3D" id="2.70.170.10">
    <property type="entry name" value="Neurotransmitter-gated ion-channel ligand-binding domain"/>
    <property type="match status" value="1"/>
</dbReference>
<keyword evidence="11" id="KW-0325">Glycoprotein</keyword>
<evidence type="ECO:0000256" key="19">
    <source>
        <dbReference type="ARBA" id="ARBA00037540"/>
    </source>
</evidence>
<evidence type="ECO:0000256" key="8">
    <source>
        <dbReference type="ARBA" id="ARBA00023136"/>
    </source>
</evidence>
<dbReference type="InterPro" id="IPR006029">
    <property type="entry name" value="Neurotrans-gated_channel_TM"/>
</dbReference>
<dbReference type="SUPFAM" id="SSF63712">
    <property type="entry name" value="Nicotinic receptor ligand binding domain-like"/>
    <property type="match status" value="1"/>
</dbReference>
<protein>
    <recommendedName>
        <fullName evidence="26">5-hydroxytryptamine receptor 3A-like</fullName>
    </recommendedName>
</protein>
<evidence type="ECO:0000256" key="16">
    <source>
        <dbReference type="ARBA" id="ARBA00034430"/>
    </source>
</evidence>
<feature type="chain" id="PRO_5043640455" description="5-hydroxytryptamine receptor 3A-like" evidence="21">
    <location>
        <begin position="19"/>
        <end position="462"/>
    </location>
</feature>
<sequence>MVQMWTLRILLLLGGVVAERTCRFNDVVEHLQLKRNSDFFYMSRPVNDYRQPTLVTVEMSLYAILDVMEKEQRFLPYVWTVMKWKNDFIWWNKEDFCGISEVSVPIEVLWKPDISIEEMVEKDKAPHSPFLLIRSNGEVELQSDQVLVITCRMKVYKFPFDTQRCNLSFKSILHEVKDIQLVPKASSRKVTLKSKEVMMTEYEWLFEKITVKNFTTFENQDKVVYTVTMRRRSLLYVMNFLLPVLFFLCLDLASFLISHGAGEKLTFKVTVLLAVTVLQLILNEILPASSNRIPLIAIYCIGIFAMMLLSLLETIVVMYLMKKDLHPETPKEEKEEEEAGCVTEDTRDHNMFSHIFHRGHNHHSSTGETQSGLMDEMHFHQNTGYSTQLTLTDPCKDPDQGDNLKVILDELRRVEQGLRHLRNPDAAGCWTIFAKRLNKVFFTVYVAVVTAFLIYVYLEWVK</sequence>
<accession>A0AAV2LHD9</accession>
<name>A0AAV2LHD9_KNICA</name>
<evidence type="ECO:0000259" key="23">
    <source>
        <dbReference type="Pfam" id="PF02932"/>
    </source>
</evidence>
<evidence type="ECO:0000256" key="4">
    <source>
        <dbReference type="ARBA" id="ARBA00022729"/>
    </source>
</evidence>
<keyword evidence="7" id="KW-0406">Ion transport</keyword>
<evidence type="ECO:0000256" key="2">
    <source>
        <dbReference type="ARBA" id="ARBA00022475"/>
    </source>
</evidence>
<dbReference type="Proteomes" id="UP001497482">
    <property type="component" value="Chromosome 23"/>
</dbReference>
<dbReference type="InterPro" id="IPR018000">
    <property type="entry name" value="Neurotransmitter_ion_chnl_CS"/>
</dbReference>
<comment type="function">
    <text evidence="19">Forms serotonin (5-hydroxytryptamine/5-HT3)-activated cation-selective channel complexes, which when activated cause fast, depolarizing responses in neurons.</text>
</comment>
<keyword evidence="13" id="KW-1071">Ligand-gated ion channel</keyword>
<evidence type="ECO:0000256" key="7">
    <source>
        <dbReference type="ARBA" id="ARBA00023065"/>
    </source>
</evidence>
<comment type="catalytic activity">
    <reaction evidence="17">
        <text>Na(+)(in) = Na(+)(out)</text>
        <dbReference type="Rhea" id="RHEA:34963"/>
        <dbReference type="ChEBI" id="CHEBI:29101"/>
    </reaction>
</comment>
<evidence type="ECO:0000256" key="1">
    <source>
        <dbReference type="ARBA" id="ARBA00022448"/>
    </source>
</evidence>
<feature type="transmembrane region" description="Helical" evidence="20">
    <location>
        <begin position="296"/>
        <end position="321"/>
    </location>
</feature>
<feature type="domain" description="Neurotransmitter-gated ion-channel transmembrane" evidence="23">
    <location>
        <begin position="241"/>
        <end position="452"/>
    </location>
</feature>
<keyword evidence="9" id="KW-1015">Disulfide bond</keyword>
<dbReference type="PROSITE" id="PS00236">
    <property type="entry name" value="NEUROTR_ION_CHANNEL"/>
    <property type="match status" value="1"/>
</dbReference>
<evidence type="ECO:0000256" key="5">
    <source>
        <dbReference type="ARBA" id="ARBA00022989"/>
    </source>
</evidence>
<dbReference type="SUPFAM" id="SSF90112">
    <property type="entry name" value="Neurotransmitter-gated ion-channel transmembrane pore"/>
    <property type="match status" value="1"/>
</dbReference>
<feature type="domain" description="Neurotransmitter-gated ion-channel ligand-binding" evidence="22">
    <location>
        <begin position="40"/>
        <end position="232"/>
    </location>
</feature>
<keyword evidence="12" id="KW-0628">Postsynaptic cell membrane</keyword>
<gene>
    <name evidence="24" type="ORF">KC01_LOCUS27840</name>
</gene>
<dbReference type="InterPro" id="IPR006201">
    <property type="entry name" value="Neur_channel"/>
</dbReference>
<keyword evidence="25" id="KW-1185">Reference proteome</keyword>
<evidence type="ECO:0000313" key="25">
    <source>
        <dbReference type="Proteomes" id="UP001497482"/>
    </source>
</evidence>
<dbReference type="InterPro" id="IPR006202">
    <property type="entry name" value="Neur_chan_lig-bd"/>
</dbReference>
<evidence type="ECO:0000256" key="17">
    <source>
        <dbReference type="ARBA" id="ARBA00036239"/>
    </source>
</evidence>
<comment type="catalytic activity">
    <reaction evidence="16">
        <text>K(+)(in) = K(+)(out)</text>
        <dbReference type="Rhea" id="RHEA:29463"/>
        <dbReference type="ChEBI" id="CHEBI:29103"/>
    </reaction>
</comment>
<comment type="subcellular location">
    <subcellularLocation>
        <location evidence="15">Postsynaptic cell membrane</location>
        <topology evidence="15">Multi-pass membrane protein</topology>
    </subcellularLocation>
</comment>
<keyword evidence="5 20" id="KW-1133">Transmembrane helix</keyword>
<keyword evidence="4 21" id="KW-0732">Signal</keyword>
<feature type="transmembrane region" description="Helical" evidence="20">
    <location>
        <begin position="234"/>
        <end position="257"/>
    </location>
</feature>
<keyword evidence="8 20" id="KW-0472">Membrane</keyword>
<feature type="transmembrane region" description="Helical" evidence="20">
    <location>
        <begin position="440"/>
        <end position="458"/>
    </location>
</feature>
<dbReference type="Pfam" id="PF02932">
    <property type="entry name" value="Neur_chan_memb"/>
    <property type="match status" value="1"/>
</dbReference>
<evidence type="ECO:0000256" key="20">
    <source>
        <dbReference type="SAM" id="Phobius"/>
    </source>
</evidence>
<dbReference type="InterPro" id="IPR036719">
    <property type="entry name" value="Neuro-gated_channel_TM_sf"/>
</dbReference>
<evidence type="ECO:0000256" key="18">
    <source>
        <dbReference type="ARBA" id="ARBA00036634"/>
    </source>
</evidence>
<dbReference type="GO" id="GO:0005230">
    <property type="term" value="F:extracellular ligand-gated monoatomic ion channel activity"/>
    <property type="evidence" value="ECO:0007669"/>
    <property type="project" value="InterPro"/>
</dbReference>
<evidence type="ECO:0000256" key="6">
    <source>
        <dbReference type="ARBA" id="ARBA00023018"/>
    </source>
</evidence>
<dbReference type="InterPro" id="IPR036734">
    <property type="entry name" value="Neur_chan_lig-bd_sf"/>
</dbReference>
<dbReference type="PANTHER" id="PTHR18945">
    <property type="entry name" value="NEUROTRANSMITTER GATED ION CHANNEL"/>
    <property type="match status" value="1"/>
</dbReference>
<dbReference type="FunFam" id="2.70.170.10:FF:000017">
    <property type="entry name" value="5-hydroxytryptamine receptor 3A"/>
    <property type="match status" value="1"/>
</dbReference>
<organism evidence="24 25">
    <name type="scientific">Knipowitschia caucasica</name>
    <name type="common">Caucasian dwarf goby</name>
    <name type="synonym">Pomatoschistus caucasicus</name>
    <dbReference type="NCBI Taxonomy" id="637954"/>
    <lineage>
        <taxon>Eukaryota</taxon>
        <taxon>Metazoa</taxon>
        <taxon>Chordata</taxon>
        <taxon>Craniata</taxon>
        <taxon>Vertebrata</taxon>
        <taxon>Euteleostomi</taxon>
        <taxon>Actinopterygii</taxon>
        <taxon>Neopterygii</taxon>
        <taxon>Teleostei</taxon>
        <taxon>Neoteleostei</taxon>
        <taxon>Acanthomorphata</taxon>
        <taxon>Gobiaria</taxon>
        <taxon>Gobiiformes</taxon>
        <taxon>Gobioidei</taxon>
        <taxon>Gobiidae</taxon>
        <taxon>Gobiinae</taxon>
        <taxon>Knipowitschia</taxon>
    </lineage>
</organism>
<comment type="catalytic activity">
    <reaction evidence="18">
        <text>Ca(2+)(in) = Ca(2+)(out)</text>
        <dbReference type="Rhea" id="RHEA:29671"/>
        <dbReference type="ChEBI" id="CHEBI:29108"/>
    </reaction>
</comment>
<dbReference type="InterPro" id="IPR049944">
    <property type="entry name" value="LGIC_TM_5-HT3"/>
</dbReference>
<feature type="signal peptide" evidence="21">
    <location>
        <begin position="1"/>
        <end position="18"/>
    </location>
</feature>
<dbReference type="Gene3D" id="1.20.58.390">
    <property type="entry name" value="Neurotransmitter-gated ion-channel transmembrane domain"/>
    <property type="match status" value="1"/>
</dbReference>
<evidence type="ECO:0000313" key="24">
    <source>
        <dbReference type="EMBL" id="CAL1599595.1"/>
    </source>
</evidence>
<evidence type="ECO:0008006" key="26">
    <source>
        <dbReference type="Google" id="ProtNLM"/>
    </source>
</evidence>
<keyword evidence="2" id="KW-1003">Cell membrane</keyword>
<evidence type="ECO:0000256" key="9">
    <source>
        <dbReference type="ARBA" id="ARBA00023157"/>
    </source>
</evidence>
<keyword evidence="3 20" id="KW-0812">Transmembrane</keyword>
<keyword evidence="10" id="KW-0675">Receptor</keyword>
<dbReference type="FunFam" id="1.20.58.390:FF:000103">
    <property type="entry name" value="Si:ch211-256e16.10"/>
    <property type="match status" value="1"/>
</dbReference>
<dbReference type="Pfam" id="PF02931">
    <property type="entry name" value="Neur_chan_LBD"/>
    <property type="match status" value="1"/>
</dbReference>
<dbReference type="EMBL" id="OZ035845">
    <property type="protein sequence ID" value="CAL1599595.1"/>
    <property type="molecule type" value="Genomic_DNA"/>
</dbReference>
<evidence type="ECO:0000256" key="15">
    <source>
        <dbReference type="ARBA" id="ARBA00034104"/>
    </source>
</evidence>
<evidence type="ECO:0000256" key="14">
    <source>
        <dbReference type="ARBA" id="ARBA00023303"/>
    </source>
</evidence>
<proteinExistence type="predicted"/>
<dbReference type="GO" id="GO:0045211">
    <property type="term" value="C:postsynaptic membrane"/>
    <property type="evidence" value="ECO:0007669"/>
    <property type="project" value="UniProtKB-SubCell"/>
</dbReference>